<reference evidence="1" key="1">
    <citation type="journal article" date="2015" name="Nature">
        <title>Complex archaea that bridge the gap between prokaryotes and eukaryotes.</title>
        <authorList>
            <person name="Spang A."/>
            <person name="Saw J.H."/>
            <person name="Jorgensen S.L."/>
            <person name="Zaremba-Niedzwiedzka K."/>
            <person name="Martijn J."/>
            <person name="Lind A.E."/>
            <person name="van Eijk R."/>
            <person name="Schleper C."/>
            <person name="Guy L."/>
            <person name="Ettema T.J."/>
        </authorList>
    </citation>
    <scope>NUCLEOTIDE SEQUENCE</scope>
</reference>
<feature type="non-terminal residue" evidence="1">
    <location>
        <position position="90"/>
    </location>
</feature>
<sequence length="90" mass="10280">MILETRRFRRKVEPFDGIEVCVDLQDVLICGRGRSPAPYIDVYPLGDWIEDGWVRLRVVAPHHLVPKSLLASFDDPKLLRHMSGGSSHRS</sequence>
<dbReference type="EMBL" id="LAZR01044616">
    <property type="protein sequence ID" value="KKL04220.1"/>
    <property type="molecule type" value="Genomic_DNA"/>
</dbReference>
<proteinExistence type="predicted"/>
<protein>
    <submittedName>
        <fullName evidence="1">Uncharacterized protein</fullName>
    </submittedName>
</protein>
<evidence type="ECO:0000313" key="1">
    <source>
        <dbReference type="EMBL" id="KKL04220.1"/>
    </source>
</evidence>
<dbReference type="AlphaFoldDB" id="A0A0F9A437"/>
<comment type="caution">
    <text evidence="1">The sequence shown here is derived from an EMBL/GenBank/DDBJ whole genome shotgun (WGS) entry which is preliminary data.</text>
</comment>
<organism evidence="1">
    <name type="scientific">marine sediment metagenome</name>
    <dbReference type="NCBI Taxonomy" id="412755"/>
    <lineage>
        <taxon>unclassified sequences</taxon>
        <taxon>metagenomes</taxon>
        <taxon>ecological metagenomes</taxon>
    </lineage>
</organism>
<accession>A0A0F9A437</accession>
<gene>
    <name evidence="1" type="ORF">LCGC14_2618260</name>
</gene>
<name>A0A0F9A437_9ZZZZ</name>